<keyword evidence="1" id="KW-0547">Nucleotide-binding</keyword>
<sequence>MTSVSYFSRSLRVTDEQGQVKIVGDAEILMMGGPIIVLGEPGMGKSELIREIGRRSETQPIMAVRFMHSKDPSRLVVADKPLLIDALDEAVARRDGDAVDLILAQLESAGAPEFILTCRAREWQQRSVNNLKDIYGKQPTVLTIEPLNRSEAILFLTQRHAAVDAEHVLSHLESHNVGELYGNPLTLSLMGQVAEYHAQLPATRAALFEEVCALTWPEHDSDRYDLGLGKLTADQALSAAGAVMAGALLAGSEAVNLAGSALHQDNDVRLADLELLPSAGAVRTIIASKLFQSTGAGRAKPIHRVIAEYLGARWLASEAKTPRAHRRLLAQFHGAGAVPASLRGLHAWLAFHSVAMAQSVIGTDPIGVLRYGETSNLTSDQADCMLESLNALAELDPYFGSQDWDSYTAKGLMIPHLRAKIEAVISSAGSNAHLRAVLIAGCKQTLLARDLADALESVALSTERFYRERYDAADALMPFRVRPWWQKAVATLCAQGTEDSTRLARELIQKIDCDVSDELLVATLLAEMGITICSLPPTGTGRTINYRSYKRVVSLLPAARLAKVISLLVEHYSLVDTSDWQVCNDFTEVVASLMVRALDEAIVESNDPCILWRWLGVFKRSQNFRHTEQETLKARLAKDSVLRHEIQEYALYSARPRPSIWMSQIDLEERLVGLSESSGDITWFLQRLSGFSNKDHALREDWKELMRMALRNEGFEKILRETSLLFQSGDLQLESYVQKLLNPLSPGLKRKKDRLKIRQDRKKRIAYEETRRHFSLKRNELRAGDFSATYNPARIYLGLGLHHEVLHSERLSTWFGPDLMSDAMSGFEAALHRCDLPSPAEIAQSYAESKRWNYCFVMMAGLIARQRSGIGFADLSKDVQKAGLLMCHDNASMCADLEDVNSLRDSLEQVVIPTSKDREDFARLWIEPSLILRCTHAPGLYLLARNQEWQQTGVVLASDWLIKFPDAPHEVEEQLVDCLNFSGAFESLALVAAARHSMTFRDLDHLFTWLAIDILVRFDEVRNEVSGIGARNPEFIWRLRDLFMVDGHDAKSRISLQQAKWIVSEFRVGWSKLHLHGNGSGNTNPYNATDFLLAMIRRISDDTSVEAVEALHALIASQSDTYTEQIRHLAAEQRQKLAEENFTPIKPRDLGALLTEGPPSNIDDLKSIVLEELLVAQKILNGDDLDQARDFWAESGVPHNENRCRDRLAALISPALQQYGIQRITEADMPNTKRADLAFTYGDLQLPMEVKGQWHSEVWQAATDQLDLKYLIDWRSEQRGIYCVFWFGDLPSSSRRRLQIPQHAVNAPTSAGEMRTMLIQQIPEARRAMIDVVVLDLTAGKPKTAP</sequence>
<dbReference type="SUPFAM" id="SSF52540">
    <property type="entry name" value="P-loop containing nucleoside triphosphate hydrolases"/>
    <property type="match status" value="1"/>
</dbReference>
<dbReference type="GO" id="GO:0005524">
    <property type="term" value="F:ATP binding"/>
    <property type="evidence" value="ECO:0007669"/>
    <property type="project" value="UniProtKB-KW"/>
</dbReference>
<reference evidence="1 2" key="1">
    <citation type="submission" date="2019-09" db="EMBL/GenBank/DDBJ databases">
        <authorList>
            <person name="Vacheron J."/>
            <person name="Dubost A."/>
            <person name="Prigent-Combaret C."/>
            <person name="Muller D."/>
        </authorList>
    </citation>
    <scope>NUCLEOTIDE SEQUENCE [LARGE SCALE GENOMIC DNA]</scope>
    <source>
        <strain evidence="1 2">JV497</strain>
    </source>
</reference>
<accession>A0AB34C5U8</accession>
<dbReference type="EMBL" id="VWPC01000012">
    <property type="protein sequence ID" value="KAA5842012.1"/>
    <property type="molecule type" value="Genomic_DNA"/>
</dbReference>
<comment type="caution">
    <text evidence="1">The sequence shown here is derived from an EMBL/GenBank/DDBJ whole genome shotgun (WGS) entry which is preliminary data.</text>
</comment>
<name>A0AB34C5U8_9PSED</name>
<protein>
    <submittedName>
        <fullName evidence="1">ATP-binding protein</fullName>
    </submittedName>
</protein>
<organism evidence="1 2">
    <name type="scientific">Pseudomonas chlororaphis</name>
    <dbReference type="NCBI Taxonomy" id="587753"/>
    <lineage>
        <taxon>Bacteria</taxon>
        <taxon>Pseudomonadati</taxon>
        <taxon>Pseudomonadota</taxon>
        <taxon>Gammaproteobacteria</taxon>
        <taxon>Pseudomonadales</taxon>
        <taxon>Pseudomonadaceae</taxon>
        <taxon>Pseudomonas</taxon>
    </lineage>
</organism>
<dbReference type="Proteomes" id="UP000323924">
    <property type="component" value="Unassembled WGS sequence"/>
</dbReference>
<proteinExistence type="predicted"/>
<gene>
    <name evidence="1" type="ORF">F2A38_15675</name>
</gene>
<dbReference type="InterPro" id="IPR027417">
    <property type="entry name" value="P-loop_NTPase"/>
</dbReference>
<evidence type="ECO:0000313" key="2">
    <source>
        <dbReference type="Proteomes" id="UP000323924"/>
    </source>
</evidence>
<evidence type="ECO:0000313" key="1">
    <source>
        <dbReference type="EMBL" id="KAA5842012.1"/>
    </source>
</evidence>
<keyword evidence="1" id="KW-0067">ATP-binding</keyword>